<keyword evidence="3" id="KW-1185">Reference proteome</keyword>
<dbReference type="InterPro" id="IPR005135">
    <property type="entry name" value="Endo/exonuclease/phosphatase"/>
</dbReference>
<feature type="domain" description="Endonuclease/exonuclease/phosphatase" evidence="1">
    <location>
        <begin position="7"/>
        <end position="154"/>
    </location>
</feature>
<dbReference type="AlphaFoldDB" id="A0ABD2W4E3"/>
<dbReference type="Pfam" id="PF03372">
    <property type="entry name" value="Exo_endo_phos"/>
    <property type="match status" value="1"/>
</dbReference>
<organism evidence="2 3">
    <name type="scientific">Trichogramma kaykai</name>
    <dbReference type="NCBI Taxonomy" id="54128"/>
    <lineage>
        <taxon>Eukaryota</taxon>
        <taxon>Metazoa</taxon>
        <taxon>Ecdysozoa</taxon>
        <taxon>Arthropoda</taxon>
        <taxon>Hexapoda</taxon>
        <taxon>Insecta</taxon>
        <taxon>Pterygota</taxon>
        <taxon>Neoptera</taxon>
        <taxon>Endopterygota</taxon>
        <taxon>Hymenoptera</taxon>
        <taxon>Apocrita</taxon>
        <taxon>Proctotrupomorpha</taxon>
        <taxon>Chalcidoidea</taxon>
        <taxon>Trichogrammatidae</taxon>
        <taxon>Trichogramma</taxon>
    </lineage>
</organism>
<dbReference type="InterPro" id="IPR036691">
    <property type="entry name" value="Endo/exonu/phosph_ase_sf"/>
</dbReference>
<comment type="caution">
    <text evidence="2">The sequence shown here is derived from an EMBL/GenBank/DDBJ whole genome shotgun (WGS) entry which is preliminary data.</text>
</comment>
<evidence type="ECO:0000259" key="1">
    <source>
        <dbReference type="Pfam" id="PF03372"/>
    </source>
</evidence>
<protein>
    <recommendedName>
        <fullName evidence="1">Endonuclease/exonuclease/phosphatase domain-containing protein</fullName>
    </recommendedName>
</protein>
<dbReference type="EMBL" id="JBJJXI010000136">
    <property type="protein sequence ID" value="KAL3388012.1"/>
    <property type="molecule type" value="Genomic_DNA"/>
</dbReference>
<reference evidence="2 3" key="1">
    <citation type="journal article" date="2024" name="bioRxiv">
        <title>A reference genome for Trichogramma kaykai: A tiny desert-dwelling parasitoid wasp with competing sex-ratio distorters.</title>
        <authorList>
            <person name="Culotta J."/>
            <person name="Lindsey A.R."/>
        </authorList>
    </citation>
    <scope>NUCLEOTIDE SEQUENCE [LARGE SCALE GENOMIC DNA]</scope>
    <source>
        <strain evidence="2 3">KSX58</strain>
    </source>
</reference>
<evidence type="ECO:0000313" key="2">
    <source>
        <dbReference type="EMBL" id="KAL3388012.1"/>
    </source>
</evidence>
<name>A0ABD2W4E3_9HYME</name>
<accession>A0ABD2W4E3</accession>
<sequence length="178" mass="20235">MELKIALWNCNGLTQKQRVSELQSFLIINDIDIILLSETHFASKNFLSLPNYSFYCCNHPDNKAHGGSAILIKSSIKHCQDSKFCEDYLQATTIVTEEVRGKISFSALYFPPRHSISHEMYCTYFDRLGAHFVTGGDFNAKHPWWGSRLQVPNPEGCTLYSVIADRKYSTISPGEPTY</sequence>
<evidence type="ECO:0000313" key="3">
    <source>
        <dbReference type="Proteomes" id="UP001627154"/>
    </source>
</evidence>
<dbReference type="SUPFAM" id="SSF56219">
    <property type="entry name" value="DNase I-like"/>
    <property type="match status" value="1"/>
</dbReference>
<gene>
    <name evidence="2" type="ORF">TKK_017081</name>
</gene>
<dbReference type="PANTHER" id="PTHR33273">
    <property type="entry name" value="DOMAIN-CONTAINING PROTEIN, PUTATIVE-RELATED"/>
    <property type="match status" value="1"/>
</dbReference>
<dbReference type="Gene3D" id="3.60.10.10">
    <property type="entry name" value="Endonuclease/exonuclease/phosphatase"/>
    <property type="match status" value="1"/>
</dbReference>
<dbReference type="Proteomes" id="UP001627154">
    <property type="component" value="Unassembled WGS sequence"/>
</dbReference>
<dbReference type="PANTHER" id="PTHR33273:SF2">
    <property type="entry name" value="ENDONUCLEASE_EXONUCLEASE_PHOSPHATASE DOMAIN-CONTAINING PROTEIN"/>
    <property type="match status" value="1"/>
</dbReference>
<proteinExistence type="predicted"/>